<evidence type="ECO:0000256" key="1">
    <source>
        <dbReference type="ARBA" id="ARBA00023121"/>
    </source>
</evidence>
<dbReference type="InterPro" id="IPR043168">
    <property type="entry name" value="DegV_C"/>
</dbReference>
<dbReference type="Proteomes" id="UP000004528">
    <property type="component" value="Unassembled WGS sequence"/>
</dbReference>
<dbReference type="PANTHER" id="PTHR33434">
    <property type="entry name" value="DEGV DOMAIN-CONTAINING PROTEIN DR_1986-RELATED"/>
    <property type="match status" value="1"/>
</dbReference>
<dbReference type="InterPro" id="IPR050270">
    <property type="entry name" value="DegV_domain_contain"/>
</dbReference>
<keyword evidence="3" id="KW-1185">Reference proteome</keyword>
<dbReference type="NCBIfam" id="TIGR00762">
    <property type="entry name" value="DegV"/>
    <property type="match status" value="1"/>
</dbReference>
<dbReference type="Gene3D" id="3.30.1180.10">
    <property type="match status" value="1"/>
</dbReference>
<gene>
    <name evidence="2" type="ORF">HMPREF0877_1276</name>
</gene>
<dbReference type="Gene3D" id="3.40.50.10170">
    <property type="match status" value="1"/>
</dbReference>
<proteinExistence type="predicted"/>
<dbReference type="PANTHER" id="PTHR33434:SF8">
    <property type="entry name" value="DEGV DOMAIN-CONTAINING PROTEIN SPR1019"/>
    <property type="match status" value="1"/>
</dbReference>
<dbReference type="GO" id="GO:0008289">
    <property type="term" value="F:lipid binding"/>
    <property type="evidence" value="ECO:0007669"/>
    <property type="project" value="UniProtKB-KW"/>
</dbReference>
<dbReference type="InterPro" id="IPR003797">
    <property type="entry name" value="DegV"/>
</dbReference>
<dbReference type="EMBL" id="ACKU01000019">
    <property type="protein sequence ID" value="EER74487.1"/>
    <property type="molecule type" value="Genomic_DNA"/>
</dbReference>
<name>C5RBD0_WEIPA</name>
<evidence type="ECO:0000313" key="2">
    <source>
        <dbReference type="EMBL" id="EER74487.1"/>
    </source>
</evidence>
<dbReference type="SUPFAM" id="SSF82549">
    <property type="entry name" value="DAK1/DegV-like"/>
    <property type="match status" value="1"/>
</dbReference>
<dbReference type="Pfam" id="PF02645">
    <property type="entry name" value="DegV"/>
    <property type="match status" value="1"/>
</dbReference>
<dbReference type="AlphaFoldDB" id="C5RBD0"/>
<dbReference type="HOGENOM" id="CLU_048251_3_2_9"/>
<accession>C5RBD0</accession>
<dbReference type="eggNOG" id="COG1307">
    <property type="taxonomic scope" value="Bacteria"/>
</dbReference>
<protein>
    <submittedName>
        <fullName evidence="2">EDD domain protein, DegV family</fullName>
    </submittedName>
</protein>
<dbReference type="STRING" id="585506.HMPREF0877_1276"/>
<dbReference type="PROSITE" id="PS51482">
    <property type="entry name" value="DEGV"/>
    <property type="match status" value="1"/>
</dbReference>
<organism evidence="2 3">
    <name type="scientific">Weissella paramesenteroides ATCC 33313</name>
    <dbReference type="NCBI Taxonomy" id="585506"/>
    <lineage>
        <taxon>Bacteria</taxon>
        <taxon>Bacillati</taxon>
        <taxon>Bacillota</taxon>
        <taxon>Bacilli</taxon>
        <taxon>Lactobacillales</taxon>
        <taxon>Lactobacillaceae</taxon>
        <taxon>Weissella</taxon>
    </lineage>
</organism>
<evidence type="ECO:0000313" key="3">
    <source>
        <dbReference type="Proteomes" id="UP000004528"/>
    </source>
</evidence>
<sequence>MKNSKKNEIIKHNELQENGELNIMAQVKIVTDSTAMLLPHEIEKYDIKIIPLTITVDGVTYQDGITISPVEFMDKMAASKSLPQTSQPALGVFTEIYEPLVADGSSVISIHLTKGLSGSVDAARQAAMMVDGDITVIDSGLIDRSLGMVVLAAAEKAANGASRDEVLAEIKSVKEKTEQYLTVSKLDNLVAGGRLSKTAGLLAGMLNIRIGAHVVEGNINVETKGRGAKSTKAYIQKIIEVLQAAPKGVHAIGISTAGIPDERETLGEQLRTLFPEVEVVLQQTTPIVATHTGDGAIGFSYQLN</sequence>
<keyword evidence="1" id="KW-0446">Lipid-binding</keyword>
<reference evidence="2 3" key="1">
    <citation type="submission" date="2009-04" db="EMBL/GenBank/DDBJ databases">
        <authorList>
            <person name="Qin X."/>
            <person name="Bachman B."/>
            <person name="Battles P."/>
            <person name="Bell A."/>
            <person name="Bess C."/>
            <person name="Bickham C."/>
            <person name="Chaboub L."/>
            <person name="Chen D."/>
            <person name="Coyle M."/>
            <person name="Deiros D.R."/>
            <person name="Dinh H."/>
            <person name="Forbes L."/>
            <person name="Fowler G."/>
            <person name="Francisco L."/>
            <person name="Fu Q."/>
            <person name="Gubbala S."/>
            <person name="Hale W."/>
            <person name="Han Y."/>
            <person name="Hemphill L."/>
            <person name="Highlander S.K."/>
            <person name="Hirani K."/>
            <person name="Hogues M."/>
            <person name="Jackson L."/>
            <person name="Jakkamsetti A."/>
            <person name="Javaid M."/>
            <person name="Jiang H."/>
            <person name="Korchina V."/>
            <person name="Kovar C."/>
            <person name="Lara F."/>
            <person name="Lee S."/>
            <person name="Mata R."/>
            <person name="Mathew T."/>
            <person name="Moen C."/>
            <person name="Morales K."/>
            <person name="Munidasa M."/>
            <person name="Nazareth L."/>
            <person name="Ngo R."/>
            <person name="Nguyen L."/>
            <person name="Okwuonu G."/>
            <person name="Ongeri F."/>
            <person name="Patil S."/>
            <person name="Petrosino J."/>
            <person name="Pham C."/>
            <person name="Pham P."/>
            <person name="Pu L.-L."/>
            <person name="Puazo M."/>
            <person name="Raj R."/>
            <person name="Reid J."/>
            <person name="Rouhana J."/>
            <person name="Saada N."/>
            <person name="Shang Y."/>
            <person name="Simmons D."/>
            <person name="Thornton R."/>
            <person name="Warren J."/>
            <person name="Weissenberger G."/>
            <person name="Zhang J."/>
            <person name="Zhang L."/>
            <person name="Zhou C."/>
            <person name="Zhu D."/>
            <person name="Muzny D."/>
            <person name="Worley K."/>
            <person name="Gibbs R."/>
        </authorList>
    </citation>
    <scope>NUCLEOTIDE SEQUENCE [LARGE SCALE GENOMIC DNA]</scope>
    <source>
        <strain evidence="2 3">ATCC 33313</strain>
    </source>
</reference>
<comment type="caution">
    <text evidence="2">The sequence shown here is derived from an EMBL/GenBank/DDBJ whole genome shotgun (WGS) entry which is preliminary data.</text>
</comment>